<gene>
    <name evidence="2" type="ORF">BD410DRAFT_40315</name>
</gene>
<feature type="compositionally biased region" description="Low complexity" evidence="1">
    <location>
        <begin position="134"/>
        <end position="148"/>
    </location>
</feature>
<sequence length="193" mass="19965">MVEPRAHGRKKLQRRQSIEQVPTTAVAAEVAEVAKDPIVAELSAPSGQSQTPAVAISEAVVDTSASKPGEKTSETVPPAPKQAAVADATATEATAVKSVETADSNVEPERPATPPPVYTNVSPSTPQKGESSKTDVSPATPSVPSTPVNKHTFPSGGAVEDSGGSSKFGSQRKKRHSIFGKLKSVFSGDKEKK</sequence>
<evidence type="ECO:0000256" key="1">
    <source>
        <dbReference type="SAM" id="MobiDB-lite"/>
    </source>
</evidence>
<feature type="region of interest" description="Disordered" evidence="1">
    <location>
        <begin position="1"/>
        <end position="23"/>
    </location>
</feature>
<reference evidence="2 3" key="1">
    <citation type="submission" date="2018-06" db="EMBL/GenBank/DDBJ databases">
        <title>A transcriptomic atlas of mushroom development highlights an independent origin of complex multicellularity.</title>
        <authorList>
            <consortium name="DOE Joint Genome Institute"/>
            <person name="Krizsan K."/>
            <person name="Almasi E."/>
            <person name="Merenyi Z."/>
            <person name="Sahu N."/>
            <person name="Viragh M."/>
            <person name="Koszo T."/>
            <person name="Mondo S."/>
            <person name="Kiss B."/>
            <person name="Balint B."/>
            <person name="Kues U."/>
            <person name="Barry K."/>
            <person name="Hegedus J.C."/>
            <person name="Henrissat B."/>
            <person name="Johnson J."/>
            <person name="Lipzen A."/>
            <person name="Ohm R."/>
            <person name="Nagy I."/>
            <person name="Pangilinan J."/>
            <person name="Yan J."/>
            <person name="Xiong Y."/>
            <person name="Grigoriev I.V."/>
            <person name="Hibbett D.S."/>
            <person name="Nagy L.G."/>
        </authorList>
    </citation>
    <scope>NUCLEOTIDE SEQUENCE [LARGE SCALE GENOMIC DNA]</scope>
    <source>
        <strain evidence="2 3">SZMC22713</strain>
    </source>
</reference>
<name>A0A4R5XGL2_9AGAM</name>
<keyword evidence="3" id="KW-1185">Reference proteome</keyword>
<dbReference type="AlphaFoldDB" id="A0A4R5XGL2"/>
<dbReference type="EMBL" id="ML170156">
    <property type="protein sequence ID" value="TDL29765.1"/>
    <property type="molecule type" value="Genomic_DNA"/>
</dbReference>
<organism evidence="2 3">
    <name type="scientific">Rickenella mellea</name>
    <dbReference type="NCBI Taxonomy" id="50990"/>
    <lineage>
        <taxon>Eukaryota</taxon>
        <taxon>Fungi</taxon>
        <taxon>Dikarya</taxon>
        <taxon>Basidiomycota</taxon>
        <taxon>Agaricomycotina</taxon>
        <taxon>Agaricomycetes</taxon>
        <taxon>Hymenochaetales</taxon>
        <taxon>Rickenellaceae</taxon>
        <taxon>Rickenella</taxon>
    </lineage>
</organism>
<accession>A0A4R5XGL2</accession>
<feature type="compositionally biased region" description="Polar residues" evidence="1">
    <location>
        <begin position="119"/>
        <end position="129"/>
    </location>
</feature>
<feature type="compositionally biased region" description="Low complexity" evidence="1">
    <location>
        <begin position="81"/>
        <end position="96"/>
    </location>
</feature>
<proteinExistence type="predicted"/>
<dbReference type="OrthoDB" id="5873279at2759"/>
<protein>
    <submittedName>
        <fullName evidence="2">Uncharacterized protein</fullName>
    </submittedName>
</protein>
<evidence type="ECO:0000313" key="2">
    <source>
        <dbReference type="EMBL" id="TDL29765.1"/>
    </source>
</evidence>
<dbReference type="VEuPathDB" id="FungiDB:BD410DRAFT_40315"/>
<feature type="region of interest" description="Disordered" evidence="1">
    <location>
        <begin position="60"/>
        <end position="193"/>
    </location>
</feature>
<evidence type="ECO:0000313" key="3">
    <source>
        <dbReference type="Proteomes" id="UP000294933"/>
    </source>
</evidence>
<dbReference type="Proteomes" id="UP000294933">
    <property type="component" value="Unassembled WGS sequence"/>
</dbReference>